<dbReference type="AlphaFoldDB" id="A0AAV3RJC7"/>
<protein>
    <submittedName>
        <fullName evidence="1">Uncharacterized protein</fullName>
    </submittedName>
</protein>
<evidence type="ECO:0000313" key="1">
    <source>
        <dbReference type="EMBL" id="GAA0175318.1"/>
    </source>
</evidence>
<comment type="caution">
    <text evidence="1">The sequence shown here is derived from an EMBL/GenBank/DDBJ whole genome shotgun (WGS) entry which is preliminary data.</text>
</comment>
<dbReference type="Proteomes" id="UP001454036">
    <property type="component" value="Unassembled WGS sequence"/>
</dbReference>
<organism evidence="1 2">
    <name type="scientific">Lithospermum erythrorhizon</name>
    <name type="common">Purple gromwell</name>
    <name type="synonym">Lithospermum officinale var. erythrorhizon</name>
    <dbReference type="NCBI Taxonomy" id="34254"/>
    <lineage>
        <taxon>Eukaryota</taxon>
        <taxon>Viridiplantae</taxon>
        <taxon>Streptophyta</taxon>
        <taxon>Embryophyta</taxon>
        <taxon>Tracheophyta</taxon>
        <taxon>Spermatophyta</taxon>
        <taxon>Magnoliopsida</taxon>
        <taxon>eudicotyledons</taxon>
        <taxon>Gunneridae</taxon>
        <taxon>Pentapetalae</taxon>
        <taxon>asterids</taxon>
        <taxon>lamiids</taxon>
        <taxon>Boraginales</taxon>
        <taxon>Boraginaceae</taxon>
        <taxon>Boraginoideae</taxon>
        <taxon>Lithospermeae</taxon>
        <taxon>Lithospermum</taxon>
    </lineage>
</organism>
<sequence length="90" mass="9531">MADDAPTNVTGFTNAVPEPSKASFMRYVLFVSLLPWVESGTRSRLTLPSGGRNHEAKKFAASVIKDPDVGATETFVASEGCLGLSREGKG</sequence>
<keyword evidence="2" id="KW-1185">Reference proteome</keyword>
<accession>A0AAV3RJC7</accession>
<evidence type="ECO:0000313" key="2">
    <source>
        <dbReference type="Proteomes" id="UP001454036"/>
    </source>
</evidence>
<gene>
    <name evidence="1" type="ORF">LIER_28510</name>
</gene>
<name>A0AAV3RJC7_LITER</name>
<proteinExistence type="predicted"/>
<dbReference type="EMBL" id="BAABME010009524">
    <property type="protein sequence ID" value="GAA0175318.1"/>
    <property type="molecule type" value="Genomic_DNA"/>
</dbReference>
<reference evidence="1 2" key="1">
    <citation type="submission" date="2024-01" db="EMBL/GenBank/DDBJ databases">
        <title>The complete chloroplast genome sequence of Lithospermum erythrorhizon: insights into the phylogenetic relationship among Boraginaceae species and the maternal lineages of purple gromwells.</title>
        <authorList>
            <person name="Okada T."/>
            <person name="Watanabe K."/>
        </authorList>
    </citation>
    <scope>NUCLEOTIDE SEQUENCE [LARGE SCALE GENOMIC DNA]</scope>
</reference>